<dbReference type="InterPro" id="IPR007392">
    <property type="entry name" value="GD_AH_second"/>
</dbReference>
<accession>A0A7V7PN27</accession>
<gene>
    <name evidence="4" type="ORF">F6X38_15195</name>
</gene>
<dbReference type="InterPro" id="IPR052172">
    <property type="entry name" value="UxaA_altronate/galactarate_dh"/>
</dbReference>
<evidence type="ECO:0000313" key="5">
    <source>
        <dbReference type="Proteomes" id="UP000432089"/>
    </source>
</evidence>
<dbReference type="Pfam" id="PF04295">
    <property type="entry name" value="GD_AH_second"/>
    <property type="match status" value="1"/>
</dbReference>
<protein>
    <submittedName>
        <fullName evidence="4">Altronate dehydratase</fullName>
    </submittedName>
</protein>
<comment type="caution">
    <text evidence="4">The sequence shown here is derived from an EMBL/GenBank/DDBJ whole genome shotgun (WGS) entry which is preliminary data.</text>
</comment>
<dbReference type="PANTHER" id="PTHR30536:SF5">
    <property type="entry name" value="ALTRONATE DEHYDRATASE"/>
    <property type="match status" value="1"/>
</dbReference>
<dbReference type="GO" id="GO:0016829">
    <property type="term" value="F:lyase activity"/>
    <property type="evidence" value="ECO:0007669"/>
    <property type="project" value="UniProtKB-KW"/>
</dbReference>
<sequence>MSVLEAVSPTIRLHPHDNVAVARQPIAAGEPIGTGGIRARDAIPSGHKVALRRIEPDETVTKYGQAIGHASRVIEPGEHVHLQNLAMQDSAAEHRFASDGRQTPLFPESERRTFQGYLRADGQVGTRNYIGIVSSVNCSATVSRAIADHFNRRGGLDGFPNVDGVVALTHGQGCALGLQTEGYTYLTRTLSGYAKNPNFGAILMIGLGCETNQISAITEKYGLDEGPLLRTMTIQQLGGTRKTVETAAAIIGEMLPQVNAAERTAQPLSGLKLALECGGSDGYSGISANPALGICSDLLVRHGGTSCLAETPEIYGAEHLLTRRAVTPAVAEKLMRRIEWWREYTARHGAELNNNPSHGNKAGGLTTILEKSLGAVAKGGSMPLEAVYEYAEPITKTGFVFMDTPGYDPVAVTGQIAGGCNMVIFTTGRGSVSGWKPVPTIKVATNDAMYEHMSDDMDVNCGGIVTGRETIEAAGAAMFEKLLAVASGEKTQSEIYDYGDNEFVPWQLGAVT</sequence>
<dbReference type="Gene3D" id="2.30.130.110">
    <property type="match status" value="1"/>
</dbReference>
<name>A0A7V7PN27_9HYPH</name>
<dbReference type="GO" id="GO:0019698">
    <property type="term" value="P:D-galacturonate catabolic process"/>
    <property type="evidence" value="ECO:0007669"/>
    <property type="project" value="TreeGrafter"/>
</dbReference>
<dbReference type="InterPro" id="IPR044144">
    <property type="entry name" value="SAF_UxaA/GarD"/>
</dbReference>
<dbReference type="CDD" id="cd11613">
    <property type="entry name" value="SAF_AH_GD"/>
    <property type="match status" value="1"/>
</dbReference>
<reference evidence="4 5" key="1">
    <citation type="submission" date="2019-09" db="EMBL/GenBank/DDBJ databases">
        <title>YIM 132180 draft genome.</title>
        <authorList>
            <person name="Zhang K."/>
        </authorList>
    </citation>
    <scope>NUCLEOTIDE SEQUENCE [LARGE SCALE GENOMIC DNA]</scope>
    <source>
        <strain evidence="4 5">YIM 132180</strain>
    </source>
</reference>
<dbReference type="Proteomes" id="UP000432089">
    <property type="component" value="Unassembled WGS sequence"/>
</dbReference>
<dbReference type="InterPro" id="IPR048332">
    <property type="entry name" value="GD_AH_C"/>
</dbReference>
<dbReference type="Pfam" id="PF20629">
    <property type="entry name" value="GD_AH_C"/>
    <property type="match status" value="1"/>
</dbReference>
<dbReference type="EMBL" id="VZDO01000012">
    <property type="protein sequence ID" value="KAB0678828.1"/>
    <property type="molecule type" value="Genomic_DNA"/>
</dbReference>
<organism evidence="4 5">
    <name type="scientific">Plantimonas leprariae</name>
    <dbReference type="NCBI Taxonomy" id="2615207"/>
    <lineage>
        <taxon>Bacteria</taxon>
        <taxon>Pseudomonadati</taxon>
        <taxon>Pseudomonadota</taxon>
        <taxon>Alphaproteobacteria</taxon>
        <taxon>Hyphomicrobiales</taxon>
        <taxon>Aurantimonadaceae</taxon>
        <taxon>Plantimonas</taxon>
    </lineage>
</organism>
<dbReference type="PANTHER" id="PTHR30536">
    <property type="entry name" value="ALTRONATE/GALACTARATE DEHYDRATASE"/>
    <property type="match status" value="1"/>
</dbReference>
<evidence type="ECO:0000256" key="2">
    <source>
        <dbReference type="ARBA" id="ARBA00023239"/>
    </source>
</evidence>
<feature type="domain" description="SAF" evidence="3">
    <location>
        <begin position="17"/>
        <end position="86"/>
    </location>
</feature>
<dbReference type="SMART" id="SM00858">
    <property type="entry name" value="SAF"/>
    <property type="match status" value="1"/>
</dbReference>
<evidence type="ECO:0000259" key="3">
    <source>
        <dbReference type="SMART" id="SM00858"/>
    </source>
</evidence>
<evidence type="ECO:0000313" key="4">
    <source>
        <dbReference type="EMBL" id="KAB0678828.1"/>
    </source>
</evidence>
<comment type="similarity">
    <text evidence="1">Belongs to the UxaA family.</text>
</comment>
<keyword evidence="5" id="KW-1185">Reference proteome</keyword>
<dbReference type="AlphaFoldDB" id="A0A7V7PN27"/>
<keyword evidence="2" id="KW-0456">Lyase</keyword>
<dbReference type="InterPro" id="IPR013974">
    <property type="entry name" value="SAF"/>
</dbReference>
<dbReference type="RefSeq" id="WP_150971037.1">
    <property type="nucleotide sequence ID" value="NZ_VZDO01000012.1"/>
</dbReference>
<dbReference type="Pfam" id="PF08666">
    <property type="entry name" value="SAF"/>
    <property type="match status" value="1"/>
</dbReference>
<proteinExistence type="inferred from homology"/>
<evidence type="ECO:0000256" key="1">
    <source>
        <dbReference type="ARBA" id="ARBA00010986"/>
    </source>
</evidence>